<dbReference type="OrthoDB" id="2555515at2759"/>
<dbReference type="Gene3D" id="6.10.250.3170">
    <property type="match status" value="1"/>
</dbReference>
<name>A0A397UE27_9GLOM</name>
<feature type="compositionally biased region" description="Polar residues" evidence="2">
    <location>
        <begin position="311"/>
        <end position="333"/>
    </location>
</feature>
<feature type="compositionally biased region" description="Basic residues" evidence="2">
    <location>
        <begin position="366"/>
        <end position="382"/>
    </location>
</feature>
<dbReference type="AlphaFoldDB" id="A0A397UE27"/>
<evidence type="ECO:0000313" key="5">
    <source>
        <dbReference type="Proteomes" id="UP000266673"/>
    </source>
</evidence>
<reference evidence="4 5" key="1">
    <citation type="submission" date="2018-06" db="EMBL/GenBank/DDBJ databases">
        <title>Comparative genomics reveals the genomic features of Rhizophagus irregularis, R. cerebriforme, R. diaphanum and Gigaspora rosea, and their symbiotic lifestyle signature.</title>
        <authorList>
            <person name="Morin E."/>
            <person name="San Clemente H."/>
            <person name="Chen E.C.H."/>
            <person name="De La Providencia I."/>
            <person name="Hainaut M."/>
            <person name="Kuo A."/>
            <person name="Kohler A."/>
            <person name="Murat C."/>
            <person name="Tang N."/>
            <person name="Roy S."/>
            <person name="Loubradou J."/>
            <person name="Henrissat B."/>
            <person name="Grigoriev I.V."/>
            <person name="Corradi N."/>
            <person name="Roux C."/>
            <person name="Martin F.M."/>
        </authorList>
    </citation>
    <scope>NUCLEOTIDE SEQUENCE [LARGE SCALE GENOMIC DNA]</scope>
    <source>
        <strain evidence="4 5">DAOM 194757</strain>
    </source>
</reference>
<feature type="compositionally biased region" description="Low complexity" evidence="2">
    <location>
        <begin position="468"/>
        <end position="480"/>
    </location>
</feature>
<feature type="region of interest" description="Disordered" evidence="2">
    <location>
        <begin position="35"/>
        <end position="80"/>
    </location>
</feature>
<keyword evidence="5" id="KW-1185">Reference proteome</keyword>
<organism evidence="4 5">
    <name type="scientific">Gigaspora rosea</name>
    <dbReference type="NCBI Taxonomy" id="44941"/>
    <lineage>
        <taxon>Eukaryota</taxon>
        <taxon>Fungi</taxon>
        <taxon>Fungi incertae sedis</taxon>
        <taxon>Mucoromycota</taxon>
        <taxon>Glomeromycotina</taxon>
        <taxon>Glomeromycetes</taxon>
        <taxon>Diversisporales</taxon>
        <taxon>Gigasporaceae</taxon>
        <taxon>Gigaspora</taxon>
    </lineage>
</organism>
<comment type="caution">
    <text evidence="4">The sequence shown here is derived from an EMBL/GenBank/DDBJ whole genome shotgun (WGS) entry which is preliminary data.</text>
</comment>
<gene>
    <name evidence="4" type="ORF">C2G38_352165</name>
</gene>
<evidence type="ECO:0000313" key="4">
    <source>
        <dbReference type="EMBL" id="RIB08424.1"/>
    </source>
</evidence>
<feature type="region of interest" description="Disordered" evidence="2">
    <location>
        <begin position="293"/>
        <end position="345"/>
    </location>
</feature>
<feature type="compositionally biased region" description="Polar residues" evidence="2">
    <location>
        <begin position="67"/>
        <end position="78"/>
    </location>
</feature>
<feature type="region of interest" description="Disordered" evidence="2">
    <location>
        <begin position="1"/>
        <end position="23"/>
    </location>
</feature>
<dbReference type="Proteomes" id="UP000266673">
    <property type="component" value="Unassembled WGS sequence"/>
</dbReference>
<sequence>MEVDTLESTPHELPNIESQTTPDSLVAYSPEVVEGQNVPFGDSATNTEKQTKRIGKRRRKTLETEDNQTSVANSSQSCQKKRILPPRKVGTLASVLAEEVAANQEQSHEPFITGETILMLTSDEDILQTCEIVEDNDINYEEETTMPITVENDQKDILIPSFKLWDEDVGSGLRSKAQEEDTSDAIYEKRHRKHELAEKKLKNREREKLEYERYQQQLAVEKLRNTDSKSLISIAALRSQDSTSDASKLETVHKKLLKEAEDQLARYDSLGLGGKKRKADVIINNISNIGGENKVTEEPENKKARLRVPRRTSNTNPDEVLTASSKNETSTRITRSRKNKDEKPVDEIKIINNKPTKSTENVTKMNHKKNNTKVKQKGKKVQKTTTTTSSSSSKKARPSTSSYIQQLATFIKPNTAMPTGSRKSTRSALAFGYKVPVKPFVKRDFSLPVSIFGEMMNERENLRLQEYQQQMDQMDQTDQTDAGEELKPL</sequence>
<evidence type="ECO:0000256" key="2">
    <source>
        <dbReference type="SAM" id="MobiDB-lite"/>
    </source>
</evidence>
<feature type="compositionally biased region" description="Basic and acidic residues" evidence="2">
    <location>
        <begin position="294"/>
        <end position="303"/>
    </location>
</feature>
<feature type="compositionally biased region" description="Low complexity" evidence="2">
    <location>
        <begin position="383"/>
        <end position="401"/>
    </location>
</feature>
<proteinExistence type="predicted"/>
<dbReference type="STRING" id="44941.A0A397UE27"/>
<dbReference type="Pfam" id="PF15460">
    <property type="entry name" value="SAS4"/>
    <property type="match status" value="1"/>
</dbReference>
<evidence type="ECO:0000259" key="3">
    <source>
        <dbReference type="Pfam" id="PF15460"/>
    </source>
</evidence>
<accession>A0A397UE27</accession>
<feature type="domain" description="Something about silencing protein 4" evidence="3">
    <location>
        <begin position="183"/>
        <end position="278"/>
    </location>
</feature>
<feature type="region of interest" description="Disordered" evidence="2">
    <location>
        <begin position="366"/>
        <end position="401"/>
    </location>
</feature>
<keyword evidence="1" id="KW-0175">Coiled coil</keyword>
<protein>
    <recommendedName>
        <fullName evidence="3">Something about silencing protein 4 domain-containing protein</fullName>
    </recommendedName>
</protein>
<feature type="region of interest" description="Disordered" evidence="2">
    <location>
        <begin position="468"/>
        <end position="489"/>
    </location>
</feature>
<dbReference type="EMBL" id="QKWP01001511">
    <property type="protein sequence ID" value="RIB08424.1"/>
    <property type="molecule type" value="Genomic_DNA"/>
</dbReference>
<dbReference type="InterPro" id="IPR029184">
    <property type="entry name" value="Sas4_dom"/>
</dbReference>
<evidence type="ECO:0000256" key="1">
    <source>
        <dbReference type="SAM" id="Coils"/>
    </source>
</evidence>
<feature type="coiled-coil region" evidence="1">
    <location>
        <begin position="197"/>
        <end position="224"/>
    </location>
</feature>